<dbReference type="EMBL" id="CAJHIS010000012">
    <property type="protein sequence ID" value="CAD6493518.1"/>
    <property type="molecule type" value="Genomic_DNA"/>
</dbReference>
<evidence type="ECO:0000313" key="8">
    <source>
        <dbReference type="EMBL" id="CAD6490137.1"/>
    </source>
</evidence>
<feature type="domain" description="UDP-glucose/GDP-mannose dehydrogenase N-terminal" evidence="7">
    <location>
        <begin position="6"/>
        <end position="125"/>
    </location>
</feature>
<feature type="compositionally biased region" description="Basic and acidic residues" evidence="6">
    <location>
        <begin position="119"/>
        <end position="137"/>
    </location>
</feature>
<dbReference type="PANTHER" id="PTHR43491">
    <property type="entry name" value="UDP-N-ACETYL-D-MANNOSAMINE DEHYDROGENASE"/>
    <property type="match status" value="1"/>
</dbReference>
<dbReference type="InterPro" id="IPR017476">
    <property type="entry name" value="UDP-Glc/GDP-Man"/>
</dbReference>
<evidence type="ECO:0000256" key="4">
    <source>
        <dbReference type="ARBA" id="ARBA00030172"/>
    </source>
</evidence>
<dbReference type="GO" id="GO:0089714">
    <property type="term" value="F:UDP-N-acetyl-D-mannosamine dehydrogenase activity"/>
    <property type="evidence" value="ECO:0007669"/>
    <property type="project" value="UniProtKB-EC"/>
</dbReference>
<dbReference type="InterPro" id="IPR001732">
    <property type="entry name" value="UDP-Glc/GDP-Man_DH_N"/>
</dbReference>
<evidence type="ECO:0000256" key="1">
    <source>
        <dbReference type="ARBA" id="ARBA00006601"/>
    </source>
</evidence>
<reference evidence="9" key="1">
    <citation type="submission" date="2020-10" db="EMBL/GenBank/DDBJ databases">
        <authorList>
            <person name="Hahn C.J."/>
            <person name="Laso-Perez R."/>
            <person name="Vulcano F."/>
            <person name="Vaziourakis K.-M."/>
            <person name="Stokke R."/>
            <person name="Steen I.H."/>
            <person name="Teske A."/>
            <person name="Boetius A."/>
            <person name="Liebeke M."/>
            <person name="Amann R."/>
            <person name="Knittel K."/>
        </authorList>
    </citation>
    <scope>NUCLEOTIDE SEQUENCE</scope>
    <source>
        <strain evidence="10">Gfbio:e3339647-f889-4370-9287-4fb5cb688e4c:AG392D22_GoMArc1</strain>
        <strain evidence="8">Gfbio:e3339647-f889-4370-9287-4fb5cb688e4c:AG392E03_GoMArc1</strain>
        <strain evidence="9">Gfbio:e3339647-f889-4370-9287-4fb5cb688e4c:AG394J04_GoMArc1</strain>
    </source>
</reference>
<dbReference type="InterPro" id="IPR028359">
    <property type="entry name" value="UDP_ManNAc/GlcNAc_DH"/>
</dbReference>
<gene>
    <name evidence="10" type="ORF">EMLJLAPB_00551</name>
    <name evidence="9" type="ORF">FFODKBPE_00203</name>
    <name evidence="8" type="ORF">KFBDDELM_00015</name>
</gene>
<dbReference type="Proteomes" id="UP000603056">
    <property type="component" value="Unassembled WGS sequence"/>
</dbReference>
<evidence type="ECO:0000313" key="11">
    <source>
        <dbReference type="Proteomes" id="UP000603056"/>
    </source>
</evidence>
<protein>
    <recommendedName>
        <fullName evidence="3">UDP-N-acetyl-D-mannosamine dehydrogenase</fullName>
        <ecNumber evidence="2">1.1.1.336</ecNumber>
    </recommendedName>
    <alternativeName>
        <fullName evidence="4">UDP-ManNAc 6-dehydrogenase</fullName>
    </alternativeName>
</protein>
<evidence type="ECO:0000313" key="10">
    <source>
        <dbReference type="EMBL" id="CAD6493518.1"/>
    </source>
</evidence>
<dbReference type="PANTHER" id="PTHR43491:SF2">
    <property type="entry name" value="UDP-N-ACETYL-D-MANNOSAMINE DEHYDROGENASE"/>
    <property type="match status" value="1"/>
</dbReference>
<name>A0A811TAT1_9EURY</name>
<keyword evidence="9" id="KW-0560">Oxidoreductase</keyword>
<dbReference type="Gene3D" id="3.40.50.720">
    <property type="entry name" value="NAD(P)-binding Rossmann-like Domain"/>
    <property type="match status" value="1"/>
</dbReference>
<dbReference type="InterPro" id="IPR036291">
    <property type="entry name" value="NAD(P)-bd_dom_sf"/>
</dbReference>
<comment type="caution">
    <text evidence="9">The sequence shown here is derived from an EMBL/GenBank/DDBJ whole genome shotgun (WGS) entry which is preliminary data.</text>
</comment>
<accession>A0A811TAT1</accession>
<dbReference type="PIRSF" id="PIRSF000124">
    <property type="entry name" value="UDPglc_GDPman_dh"/>
    <property type="match status" value="1"/>
</dbReference>
<dbReference type="GO" id="GO:0051287">
    <property type="term" value="F:NAD binding"/>
    <property type="evidence" value="ECO:0007669"/>
    <property type="project" value="InterPro"/>
</dbReference>
<dbReference type="EC" id="1.1.1.336" evidence="2"/>
<dbReference type="Pfam" id="PF03721">
    <property type="entry name" value="UDPG_MGDP_dh_N"/>
    <property type="match status" value="1"/>
</dbReference>
<evidence type="ECO:0000259" key="7">
    <source>
        <dbReference type="Pfam" id="PF03721"/>
    </source>
</evidence>
<evidence type="ECO:0000313" key="9">
    <source>
        <dbReference type="EMBL" id="CAD6491667.1"/>
    </source>
</evidence>
<evidence type="ECO:0000256" key="2">
    <source>
        <dbReference type="ARBA" id="ARBA00012935"/>
    </source>
</evidence>
<dbReference type="Proteomes" id="UP000606624">
    <property type="component" value="Unassembled WGS sequence"/>
</dbReference>
<feature type="region of interest" description="Disordered" evidence="6">
    <location>
        <begin position="118"/>
        <end position="137"/>
    </location>
</feature>
<dbReference type="SUPFAM" id="SSF51735">
    <property type="entry name" value="NAD(P)-binding Rossmann-fold domains"/>
    <property type="match status" value="1"/>
</dbReference>
<proteinExistence type="inferred from homology"/>
<dbReference type="Proteomes" id="UP000634805">
    <property type="component" value="Unassembled WGS sequence"/>
</dbReference>
<evidence type="ECO:0000256" key="6">
    <source>
        <dbReference type="SAM" id="MobiDB-lite"/>
    </source>
</evidence>
<dbReference type="EMBL" id="CAJHIP010000004">
    <property type="protein sequence ID" value="CAD6491667.1"/>
    <property type="molecule type" value="Genomic_DNA"/>
</dbReference>
<comment type="similarity">
    <text evidence="1">Belongs to the UDP-glucose/GDP-mannose dehydrogenase family.</text>
</comment>
<dbReference type="EMBL" id="CAJHIN010000001">
    <property type="protein sequence ID" value="CAD6490137.1"/>
    <property type="molecule type" value="Genomic_DNA"/>
</dbReference>
<evidence type="ECO:0000256" key="3">
    <source>
        <dbReference type="ARBA" id="ARBA00016796"/>
    </source>
</evidence>
<organism evidence="9 11">
    <name type="scientific">Candidatus Argoarchaeum ethanivorans</name>
    <dbReference type="NCBI Taxonomy" id="2608793"/>
    <lineage>
        <taxon>Archaea</taxon>
        <taxon>Methanobacteriati</taxon>
        <taxon>Methanobacteriota</taxon>
        <taxon>Stenosarchaea group</taxon>
        <taxon>Methanomicrobia</taxon>
        <taxon>Methanosarcinales</taxon>
        <taxon>Methanosarcinales incertae sedis</taxon>
        <taxon>GOM Arc I cluster</taxon>
        <taxon>Candidatus Argoarchaeum</taxon>
    </lineage>
</organism>
<dbReference type="PIRSF" id="PIRSF500136">
    <property type="entry name" value="UDP_ManNAc_DH"/>
    <property type="match status" value="1"/>
</dbReference>
<sequence length="137" mass="15426">MRVIGYEIDDDKVKKLNNSKLNQENNNLFITNDPMKIRDADFVIISVPTPVTRSQELDLGYVESASETISENLKRGSVVILESTVYPGVTEEIIKPILEESGLRCGMDFKVAYSPERINPGDDVRAAEDHKDRERNG</sequence>
<evidence type="ECO:0000256" key="5">
    <source>
        <dbReference type="ARBA" id="ARBA00049130"/>
    </source>
</evidence>
<dbReference type="GO" id="GO:0000271">
    <property type="term" value="P:polysaccharide biosynthetic process"/>
    <property type="evidence" value="ECO:0007669"/>
    <property type="project" value="InterPro"/>
</dbReference>
<dbReference type="AlphaFoldDB" id="A0A811TAT1"/>
<comment type="catalytic activity">
    <reaction evidence="5">
        <text>UDP-N-acetyl-alpha-D-mannosamine + 2 NAD(+) + H2O = UDP-N-acetyl-alpha-D-mannosaminouronate + 2 NADH + 3 H(+)</text>
        <dbReference type="Rhea" id="RHEA:25780"/>
        <dbReference type="ChEBI" id="CHEBI:15377"/>
        <dbReference type="ChEBI" id="CHEBI:15378"/>
        <dbReference type="ChEBI" id="CHEBI:57540"/>
        <dbReference type="ChEBI" id="CHEBI:57945"/>
        <dbReference type="ChEBI" id="CHEBI:68623"/>
        <dbReference type="ChEBI" id="CHEBI:70731"/>
        <dbReference type="EC" id="1.1.1.336"/>
    </reaction>
</comment>
<dbReference type="GO" id="GO:0016628">
    <property type="term" value="F:oxidoreductase activity, acting on the CH-CH group of donors, NAD or NADP as acceptor"/>
    <property type="evidence" value="ECO:0007669"/>
    <property type="project" value="InterPro"/>
</dbReference>